<dbReference type="GO" id="GO:0009244">
    <property type="term" value="P:lipopolysaccharide core region biosynthetic process"/>
    <property type="evidence" value="ECO:0007669"/>
    <property type="project" value="TreeGrafter"/>
</dbReference>
<sequence>MLLTTPVVSTLKRRYPDAKIDVLLYQDTIPILSENAEINALYGLKNKKAKAGEKITNFVDVLKQLRANRYDLIVNLTDQWMVAALVRCLPARVKISQDFPHRQAAFWRKSFTHHAPVVGDHIVERNLSALRPLGIAEDYRELTMSYAGQNWQAMREQLTAAGVGEHYVVIQPTARQAFKCWDNSKFSQVIDALHHQGYEVVLTSGPGAEDLACVEEIASACETRPVTALAGKTRFPELAALIDHAALFIGVDSAPMHIAAAVKTKIIALFGATDHIAWRPWSEDAVVLWAGNYQPMPTRDQLDRNRRYLSVIPAEEVIAAARNLLPPLNAVVPAGSSL</sequence>
<protein>
    <submittedName>
        <fullName evidence="3">Lipopolysaccharide core heptosyltransferase</fullName>
    </submittedName>
</protein>
<dbReference type="NCBIfam" id="NF007742">
    <property type="entry name" value="PRK10422.1"/>
    <property type="match status" value="1"/>
</dbReference>
<keyword evidence="1" id="KW-0328">Glycosyltransferase</keyword>
<dbReference type="InterPro" id="IPR002201">
    <property type="entry name" value="Glyco_trans_9"/>
</dbReference>
<dbReference type="GO" id="GO:0005829">
    <property type="term" value="C:cytosol"/>
    <property type="evidence" value="ECO:0007669"/>
    <property type="project" value="TreeGrafter"/>
</dbReference>
<dbReference type="Gene3D" id="3.40.50.2000">
    <property type="entry name" value="Glycogen Phosphorylase B"/>
    <property type="match status" value="2"/>
</dbReference>
<dbReference type="eggNOG" id="COG0859">
    <property type="taxonomic scope" value="Bacteria"/>
</dbReference>
<dbReference type="STRING" id="1115515.EV102420_18_00210"/>
<dbReference type="AlphaFoldDB" id="A0A090V5R3"/>
<dbReference type="CDD" id="cd03789">
    <property type="entry name" value="GT9_LPS_heptosyltransferase"/>
    <property type="match status" value="1"/>
</dbReference>
<proteinExistence type="predicted"/>
<evidence type="ECO:0000313" key="3">
    <source>
        <dbReference type="EMBL" id="GAL59443.1"/>
    </source>
</evidence>
<dbReference type="NCBIfam" id="TIGR02201">
    <property type="entry name" value="heptsyl_trn_III"/>
    <property type="match status" value="1"/>
</dbReference>
<organism evidence="3 4">
    <name type="scientific">Pseudescherichia vulneris NBRC 102420</name>
    <dbReference type="NCBI Taxonomy" id="1115515"/>
    <lineage>
        <taxon>Bacteria</taxon>
        <taxon>Pseudomonadati</taxon>
        <taxon>Pseudomonadota</taxon>
        <taxon>Gammaproteobacteria</taxon>
        <taxon>Enterobacterales</taxon>
        <taxon>Enterobacteriaceae</taxon>
        <taxon>Pseudescherichia</taxon>
    </lineage>
</organism>
<reference evidence="3 4" key="1">
    <citation type="submission" date="2014-09" db="EMBL/GenBank/DDBJ databases">
        <title>Whole genome shotgun sequence of Escherichia vulneris NBRC 102420.</title>
        <authorList>
            <person name="Yoshida Y."/>
            <person name="Hosoyama A."/>
            <person name="Tsuchikane K."/>
            <person name="Ohji S."/>
            <person name="Ichikawa N."/>
            <person name="Kimura A."/>
            <person name="Yamazoe A."/>
            <person name="Ezaki T."/>
            <person name="Fujita N."/>
        </authorList>
    </citation>
    <scope>NUCLEOTIDE SEQUENCE [LARGE SCALE GENOMIC DNA]</scope>
    <source>
        <strain evidence="3 4">NBRC 102420</strain>
    </source>
</reference>
<keyword evidence="2 3" id="KW-0808">Transferase</keyword>
<evidence type="ECO:0000313" key="4">
    <source>
        <dbReference type="Proteomes" id="UP000029462"/>
    </source>
</evidence>
<accession>A0A090V5R3</accession>
<dbReference type="PANTHER" id="PTHR30160">
    <property type="entry name" value="TETRAACYLDISACCHARIDE 4'-KINASE-RELATED"/>
    <property type="match status" value="1"/>
</dbReference>
<dbReference type="Pfam" id="PF01075">
    <property type="entry name" value="Glyco_transf_9"/>
    <property type="match status" value="1"/>
</dbReference>
<dbReference type="GO" id="GO:0008713">
    <property type="term" value="F:ADP-heptose-lipopolysaccharide heptosyltransferase activity"/>
    <property type="evidence" value="ECO:0007669"/>
    <property type="project" value="TreeGrafter"/>
</dbReference>
<dbReference type="InterPro" id="IPR011916">
    <property type="entry name" value="LipoPS_heptosylTferase-III"/>
</dbReference>
<keyword evidence="4" id="KW-1185">Reference proteome</keyword>
<name>A0A090V5R3_PSEVU</name>
<evidence type="ECO:0000256" key="1">
    <source>
        <dbReference type="ARBA" id="ARBA00022676"/>
    </source>
</evidence>
<dbReference type="EMBL" id="BBMZ01000018">
    <property type="protein sequence ID" value="GAL59443.1"/>
    <property type="molecule type" value="Genomic_DNA"/>
</dbReference>
<evidence type="ECO:0000256" key="2">
    <source>
        <dbReference type="ARBA" id="ARBA00022679"/>
    </source>
</evidence>
<gene>
    <name evidence="3" type="primary">rfaQ</name>
    <name evidence="3" type="ORF">EV102420_18_00210</name>
</gene>
<dbReference type="SUPFAM" id="SSF53756">
    <property type="entry name" value="UDP-Glycosyltransferase/glycogen phosphorylase"/>
    <property type="match status" value="1"/>
</dbReference>
<dbReference type="PANTHER" id="PTHR30160:SF1">
    <property type="entry name" value="LIPOPOLYSACCHARIDE 1,2-N-ACETYLGLUCOSAMINETRANSFERASE-RELATED"/>
    <property type="match status" value="1"/>
</dbReference>
<dbReference type="Proteomes" id="UP000029462">
    <property type="component" value="Unassembled WGS sequence"/>
</dbReference>
<comment type="caution">
    <text evidence="3">The sequence shown here is derived from an EMBL/GenBank/DDBJ whole genome shotgun (WGS) entry which is preliminary data.</text>
</comment>
<dbReference type="InterPro" id="IPR051199">
    <property type="entry name" value="LPS_LOS_Heptosyltrfase"/>
</dbReference>